<dbReference type="Proteomes" id="UP000646911">
    <property type="component" value="Unassembled WGS sequence"/>
</dbReference>
<evidence type="ECO:0000313" key="4">
    <source>
        <dbReference type="Proteomes" id="UP000646911"/>
    </source>
</evidence>
<dbReference type="PANTHER" id="PTHR43081:SF1">
    <property type="entry name" value="ADENYLATE CYCLASE, TERMINAL-DIFFERENTIATION SPECIFIC"/>
    <property type="match status" value="1"/>
</dbReference>
<comment type="caution">
    <text evidence="3">The sequence shown here is derived from an EMBL/GenBank/DDBJ whole genome shotgun (WGS) entry which is preliminary data.</text>
</comment>
<dbReference type="Pfam" id="PF00211">
    <property type="entry name" value="Guanylate_cyc"/>
    <property type="match status" value="1"/>
</dbReference>
<dbReference type="InterPro" id="IPR050697">
    <property type="entry name" value="Adenylyl/Guanylyl_Cyclase_3/4"/>
</dbReference>
<keyword evidence="4" id="KW-1185">Reference proteome</keyword>
<evidence type="ECO:0000259" key="2">
    <source>
        <dbReference type="PROSITE" id="PS50125"/>
    </source>
</evidence>
<feature type="transmembrane region" description="Helical" evidence="1">
    <location>
        <begin position="309"/>
        <end position="331"/>
    </location>
</feature>
<dbReference type="PANTHER" id="PTHR43081">
    <property type="entry name" value="ADENYLATE CYCLASE, TERMINAL-DIFFERENTIATION SPECIFIC-RELATED"/>
    <property type="match status" value="1"/>
</dbReference>
<organism evidence="3 4">
    <name type="scientific">Undibacterium umbellatum</name>
    <dbReference type="NCBI Taxonomy" id="2762300"/>
    <lineage>
        <taxon>Bacteria</taxon>
        <taxon>Pseudomonadati</taxon>
        <taxon>Pseudomonadota</taxon>
        <taxon>Betaproteobacteria</taxon>
        <taxon>Burkholderiales</taxon>
        <taxon>Oxalobacteraceae</taxon>
        <taxon>Undibacterium</taxon>
    </lineage>
</organism>
<feature type="domain" description="Guanylate cyclase" evidence="2">
    <location>
        <begin position="426"/>
        <end position="558"/>
    </location>
</feature>
<accession>A0ABR6ZCF0</accession>
<keyword evidence="1" id="KW-1133">Transmembrane helix</keyword>
<dbReference type="SUPFAM" id="SSF55073">
    <property type="entry name" value="Nucleotide cyclase"/>
    <property type="match status" value="1"/>
</dbReference>
<evidence type="ECO:0000256" key="1">
    <source>
        <dbReference type="SAM" id="Phobius"/>
    </source>
</evidence>
<reference evidence="3 4" key="1">
    <citation type="submission" date="2020-08" db="EMBL/GenBank/DDBJ databases">
        <title>Novel species isolated from subtropical streams in China.</title>
        <authorList>
            <person name="Lu H."/>
        </authorList>
    </citation>
    <scope>NUCLEOTIDE SEQUENCE [LARGE SCALE GENOMIC DNA]</scope>
    <source>
        <strain evidence="3 4">NL8W</strain>
    </source>
</reference>
<dbReference type="CDD" id="cd07302">
    <property type="entry name" value="CHD"/>
    <property type="match status" value="1"/>
</dbReference>
<dbReference type="Pfam" id="PF05226">
    <property type="entry name" value="CHASE2"/>
    <property type="match status" value="1"/>
</dbReference>
<dbReference type="InterPro" id="IPR029787">
    <property type="entry name" value="Nucleotide_cyclase"/>
</dbReference>
<keyword evidence="1" id="KW-0472">Membrane</keyword>
<dbReference type="SMART" id="SM00044">
    <property type="entry name" value="CYCc"/>
    <property type="match status" value="1"/>
</dbReference>
<dbReference type="Gene3D" id="3.30.70.1230">
    <property type="entry name" value="Nucleotide cyclase"/>
    <property type="match status" value="1"/>
</dbReference>
<dbReference type="InterPro" id="IPR007890">
    <property type="entry name" value="CHASE2"/>
</dbReference>
<dbReference type="InterPro" id="IPR001054">
    <property type="entry name" value="A/G_cyclase"/>
</dbReference>
<protein>
    <submittedName>
        <fullName evidence="3">Adenylate/guanylate cyclase domain-containing protein</fullName>
    </submittedName>
</protein>
<dbReference type="RefSeq" id="WP_186954808.1">
    <property type="nucleotide sequence ID" value="NZ_JACOFX010000009.1"/>
</dbReference>
<feature type="transmembrane region" description="Helical" evidence="1">
    <location>
        <begin position="338"/>
        <end position="358"/>
    </location>
</feature>
<dbReference type="SMART" id="SM01080">
    <property type="entry name" value="CHASE2"/>
    <property type="match status" value="1"/>
</dbReference>
<gene>
    <name evidence="3" type="ORF">H8L47_17110</name>
</gene>
<keyword evidence="1" id="KW-0812">Transmembrane</keyword>
<sequence>MIKTPSLPQFFTPRLLQVLGLLMLLVLAIVFLHLPAVHVVDNKILDLQFKFSREYFPQQIKIDPVVVGIDEAFLDEVDEPLSLNHIHLAKFLKLMNQAGAKVIGMDLSLPEKRFDTLVSTRKDAQDFHKTLLTGMLETIQTTPVVVAKVWDLKHAHFRNIQLDYAAVLGMQGDQFQAVASAEFCRDSDQRIRRFPGADCQPDRMARGLATEIAAAAGVRQDWSGLINYRLGARYNYVPLQEVLKLAQQGKVAELQQRFGGKVVLLGATMDATDLVDLPVSLAAWLPVNDPNPGVLAHAQLLRSILNQRLLQQASMVSLFVLSGLFALFWLGRSIRIKMMVFVMATLGLLLASTIAMQYDFWLPPTAVLLTGLLAFGSSSAWQAWQHYVDKQRLSKAFSGRVSPAVMQEIVEGRIDQTSQSRRLPVCVLFSDIRGFTTLCEHAQAEDVVSLLNRYFAVMSKIVHDHGGTIDKFIGDGLMAFFGAPQKLDNPAQNAFNASRDMLAALSILNEELQAEGKASLQIGIGLHAGDAVIGQVGSAERHEYTAIGDTVNTAARIEGLCKDVGYPVVCSATVLASLAEADALIALGDKNLKGRSAIAVYGWQPLLA</sequence>
<dbReference type="PROSITE" id="PS50125">
    <property type="entry name" value="GUANYLATE_CYCLASE_2"/>
    <property type="match status" value="1"/>
</dbReference>
<dbReference type="EMBL" id="JACOFX010000009">
    <property type="protein sequence ID" value="MBC3909279.1"/>
    <property type="molecule type" value="Genomic_DNA"/>
</dbReference>
<proteinExistence type="predicted"/>
<name>A0ABR6ZCF0_9BURK</name>
<evidence type="ECO:0000313" key="3">
    <source>
        <dbReference type="EMBL" id="MBC3909279.1"/>
    </source>
</evidence>